<comment type="similarity">
    <text evidence="1">Belongs to the transposase 8 family.</text>
</comment>
<dbReference type="GO" id="GO:0006313">
    <property type="term" value="P:DNA transposition"/>
    <property type="evidence" value="ECO:0007669"/>
    <property type="project" value="InterPro"/>
</dbReference>
<dbReference type="KEGG" id="maga:Mag101_04870"/>
<proteinExistence type="inferred from homology"/>
<evidence type="ECO:0000256" key="2">
    <source>
        <dbReference type="SAM" id="Coils"/>
    </source>
</evidence>
<dbReference type="InterPro" id="IPR002514">
    <property type="entry name" value="Transposase_8"/>
</dbReference>
<keyword evidence="2" id="KW-0175">Coiled coil</keyword>
<sequence length="109" mass="12892">MARRKHYNRYDDDFKATAVSLTDIPGVLAKHVAEALDIHEVMLYRWRMEIRRGQIMAKKKNIHIDPEIKSELKRLRKLEREHNLLQEEHSLLKKAIQFSLQQKGKSSSS</sequence>
<accession>A0A1Q2M471</accession>
<dbReference type="STRING" id="260552.Mag101_04870"/>
<dbReference type="RefSeq" id="WP_077401574.1">
    <property type="nucleotide sequence ID" value="NZ_CP019650.1"/>
</dbReference>
<evidence type="ECO:0000313" key="3">
    <source>
        <dbReference type="EMBL" id="AQQ67047.1"/>
    </source>
</evidence>
<evidence type="ECO:0000256" key="1">
    <source>
        <dbReference type="ARBA" id="ARBA00009964"/>
    </source>
</evidence>
<gene>
    <name evidence="3" type="ORF">Mag101_04870</name>
</gene>
<reference evidence="3" key="1">
    <citation type="submission" date="2017-02" db="EMBL/GenBank/DDBJ databases">
        <title>Genome of Microbulbifer agarilyticus GP101.</title>
        <authorList>
            <person name="Jung J."/>
            <person name="Bae S.S."/>
            <person name="Baek K."/>
        </authorList>
    </citation>
    <scope>NUCLEOTIDE SEQUENCE [LARGE SCALE GENOMIC DNA]</scope>
    <source>
        <strain evidence="3">GP101</strain>
    </source>
</reference>
<dbReference type="AlphaFoldDB" id="A0A1Q2M471"/>
<name>A0A1Q2M471_9GAMM</name>
<dbReference type="InterPro" id="IPR009057">
    <property type="entry name" value="Homeodomain-like_sf"/>
</dbReference>
<dbReference type="Gene3D" id="1.10.10.60">
    <property type="entry name" value="Homeodomain-like"/>
    <property type="match status" value="1"/>
</dbReference>
<dbReference type="GO" id="GO:0003677">
    <property type="term" value="F:DNA binding"/>
    <property type="evidence" value="ECO:0007669"/>
    <property type="project" value="InterPro"/>
</dbReference>
<dbReference type="GO" id="GO:0004803">
    <property type="term" value="F:transposase activity"/>
    <property type="evidence" value="ECO:0007669"/>
    <property type="project" value="InterPro"/>
</dbReference>
<dbReference type="Proteomes" id="UP000188219">
    <property type="component" value="Chromosome"/>
</dbReference>
<protein>
    <submittedName>
        <fullName evidence="3">Transposase</fullName>
    </submittedName>
</protein>
<dbReference type="SUPFAM" id="SSF46689">
    <property type="entry name" value="Homeodomain-like"/>
    <property type="match status" value="1"/>
</dbReference>
<dbReference type="EMBL" id="CP019650">
    <property type="protein sequence ID" value="AQQ67047.1"/>
    <property type="molecule type" value="Genomic_DNA"/>
</dbReference>
<evidence type="ECO:0000313" key="4">
    <source>
        <dbReference type="Proteomes" id="UP000188219"/>
    </source>
</evidence>
<dbReference type="Pfam" id="PF01527">
    <property type="entry name" value="HTH_Tnp_1"/>
    <property type="match status" value="1"/>
</dbReference>
<keyword evidence="4" id="KW-1185">Reference proteome</keyword>
<feature type="coiled-coil region" evidence="2">
    <location>
        <begin position="68"/>
        <end position="95"/>
    </location>
</feature>
<organism evidence="3 4">
    <name type="scientific">Microbulbifer agarilyticus</name>
    <dbReference type="NCBI Taxonomy" id="260552"/>
    <lineage>
        <taxon>Bacteria</taxon>
        <taxon>Pseudomonadati</taxon>
        <taxon>Pseudomonadota</taxon>
        <taxon>Gammaproteobacteria</taxon>
        <taxon>Cellvibrionales</taxon>
        <taxon>Microbulbiferaceae</taxon>
        <taxon>Microbulbifer</taxon>
    </lineage>
</organism>